<dbReference type="EMBL" id="BLRX01000122">
    <property type="protein sequence ID" value="GFP25554.1"/>
    <property type="molecule type" value="Genomic_DNA"/>
</dbReference>
<dbReference type="GO" id="GO:0003746">
    <property type="term" value="F:translation elongation factor activity"/>
    <property type="evidence" value="ECO:0007669"/>
    <property type="project" value="UniProtKB-KW"/>
</dbReference>
<dbReference type="PROSITE" id="PS51722">
    <property type="entry name" value="G_TR_2"/>
    <property type="match status" value="1"/>
</dbReference>
<keyword evidence="1" id="KW-0547">Nucleotide-binding</keyword>
<keyword evidence="4" id="KW-0648">Protein biosynthesis</keyword>
<keyword evidence="4" id="KW-0251">Elongation factor</keyword>
<protein>
    <submittedName>
        <fullName evidence="4">Elongation factor G</fullName>
    </submittedName>
</protein>
<dbReference type="GO" id="GO:0032790">
    <property type="term" value="P:ribosome disassembly"/>
    <property type="evidence" value="ECO:0007669"/>
    <property type="project" value="TreeGrafter"/>
</dbReference>
<dbReference type="NCBIfam" id="TIGR00231">
    <property type="entry name" value="small_GTP"/>
    <property type="match status" value="1"/>
</dbReference>
<keyword evidence="2" id="KW-0342">GTP-binding</keyword>
<dbReference type="Pfam" id="PF00009">
    <property type="entry name" value="GTP_EFTU"/>
    <property type="match status" value="1"/>
</dbReference>
<evidence type="ECO:0000256" key="1">
    <source>
        <dbReference type="ARBA" id="ARBA00022741"/>
    </source>
</evidence>
<dbReference type="AlphaFoldDB" id="A0A6V8P1I2"/>
<gene>
    <name evidence="4" type="ORF">HKBW3S25_01034</name>
</gene>
<dbReference type="Gene3D" id="3.40.50.300">
    <property type="entry name" value="P-loop containing nucleotide triphosphate hydrolases"/>
    <property type="match status" value="2"/>
</dbReference>
<feature type="non-terminal residue" evidence="4">
    <location>
        <position position="200"/>
    </location>
</feature>
<name>A0A6V8P1I2_9ACTN</name>
<dbReference type="GO" id="GO:0005525">
    <property type="term" value="F:GTP binding"/>
    <property type="evidence" value="ECO:0007669"/>
    <property type="project" value="UniProtKB-KW"/>
</dbReference>
<reference evidence="4 5" key="1">
    <citation type="journal article" date="2020" name="Front. Microbiol.">
        <title>Single-cell genomics of novel Actinobacteria with the Wood-Ljungdahl pathway discovered in a serpentinizing system.</title>
        <authorList>
            <person name="Merino N."/>
            <person name="Kawai M."/>
            <person name="Boyd E.S."/>
            <person name="Colman D.R."/>
            <person name="McGlynn S.E."/>
            <person name="Nealson K.H."/>
            <person name="Kurokawa K."/>
            <person name="Hongoh Y."/>
        </authorList>
    </citation>
    <scope>NUCLEOTIDE SEQUENCE [LARGE SCALE GENOMIC DNA]</scope>
    <source>
        <strain evidence="4 5">S25</strain>
    </source>
</reference>
<accession>A0A6V8P1I2</accession>
<dbReference type="SUPFAM" id="SSF52540">
    <property type="entry name" value="P-loop containing nucleoside triphosphate hydrolases"/>
    <property type="match status" value="1"/>
</dbReference>
<proteinExistence type="predicted"/>
<dbReference type="PRINTS" id="PR00315">
    <property type="entry name" value="ELONGATNFCT"/>
</dbReference>
<sequence length="200" mass="21722">MEGKSANLLRNVAIIGHGGAGKTSLVEAMLYDSGEIDRLGRTDDGTTTSDYEPEEIKRKISISTSIAHLTWKEHAVNLIDTPGYTDFMGEVYSALRVADGAVLVINAVSGVEVGTERTFSICTKNGLPLIFVINRMDRESASFYKSLENIKDSFGDSVVPLALPLGQEANFRGVVDLLQMKGYLYVEKGSPGFQETDIPP</sequence>
<evidence type="ECO:0000313" key="5">
    <source>
        <dbReference type="Proteomes" id="UP000543224"/>
    </source>
</evidence>
<feature type="domain" description="Tr-type G" evidence="3">
    <location>
        <begin position="7"/>
        <end position="200"/>
    </location>
</feature>
<comment type="caution">
    <text evidence="4">The sequence shown here is derived from an EMBL/GenBank/DDBJ whole genome shotgun (WGS) entry which is preliminary data.</text>
</comment>
<dbReference type="PANTHER" id="PTHR43261:SF6">
    <property type="entry name" value="ELONGATION FACTOR G-LIKE PROTEIN"/>
    <property type="match status" value="1"/>
</dbReference>
<evidence type="ECO:0000256" key="2">
    <source>
        <dbReference type="ARBA" id="ARBA00023134"/>
    </source>
</evidence>
<evidence type="ECO:0000259" key="3">
    <source>
        <dbReference type="PROSITE" id="PS51722"/>
    </source>
</evidence>
<dbReference type="PANTHER" id="PTHR43261">
    <property type="entry name" value="TRANSLATION ELONGATION FACTOR G-RELATED"/>
    <property type="match status" value="1"/>
</dbReference>
<dbReference type="InterPro" id="IPR027417">
    <property type="entry name" value="P-loop_NTPase"/>
</dbReference>
<organism evidence="4 5">
    <name type="scientific">Candidatus Hakubella thermalkaliphila</name>
    <dbReference type="NCBI Taxonomy" id="2754717"/>
    <lineage>
        <taxon>Bacteria</taxon>
        <taxon>Bacillati</taxon>
        <taxon>Actinomycetota</taxon>
        <taxon>Actinomycetota incertae sedis</taxon>
        <taxon>Candidatus Hakubellales</taxon>
        <taxon>Candidatus Hakubellaceae</taxon>
        <taxon>Candidatus Hakubella</taxon>
    </lineage>
</organism>
<dbReference type="GO" id="GO:0003924">
    <property type="term" value="F:GTPase activity"/>
    <property type="evidence" value="ECO:0007669"/>
    <property type="project" value="InterPro"/>
</dbReference>
<dbReference type="InterPro" id="IPR005225">
    <property type="entry name" value="Small_GTP-bd"/>
</dbReference>
<dbReference type="Proteomes" id="UP000543224">
    <property type="component" value="Unassembled WGS sequence"/>
</dbReference>
<evidence type="ECO:0000313" key="4">
    <source>
        <dbReference type="EMBL" id="GFP25554.1"/>
    </source>
</evidence>
<dbReference type="InterPro" id="IPR000795">
    <property type="entry name" value="T_Tr_GTP-bd_dom"/>
</dbReference>